<dbReference type="InterPro" id="IPR051948">
    <property type="entry name" value="Hsp70_co-chaperone_J-domain"/>
</dbReference>
<keyword evidence="8" id="KW-1185">Reference proteome</keyword>
<protein>
    <recommendedName>
        <fullName evidence="2">DnaJ homolog subfamily B member 9</fullName>
    </recommendedName>
    <alternativeName>
        <fullName evidence="3">Endoplasmic reticulum DNA J domain-containing protein 4</fullName>
    </alternativeName>
</protein>
<reference evidence="7" key="1">
    <citation type="journal article" date="2023" name="Mol. Biol. Evol.">
        <title>Third-Generation Sequencing Reveals the Adaptive Role of the Epigenome in Three Deep-Sea Polychaetes.</title>
        <authorList>
            <person name="Perez M."/>
            <person name="Aroh O."/>
            <person name="Sun Y."/>
            <person name="Lan Y."/>
            <person name="Juniper S.K."/>
            <person name="Young C.R."/>
            <person name="Angers B."/>
            <person name="Qian P.Y."/>
        </authorList>
    </citation>
    <scope>NUCLEOTIDE SEQUENCE</scope>
    <source>
        <strain evidence="7">P08H-3</strain>
    </source>
</reference>
<evidence type="ECO:0000313" key="7">
    <source>
        <dbReference type="EMBL" id="KAK2167274.1"/>
    </source>
</evidence>
<name>A0AAD9NHE9_9ANNE</name>
<dbReference type="AlphaFoldDB" id="A0AAD9NHE9"/>
<dbReference type="Gene3D" id="1.10.287.110">
    <property type="entry name" value="DnaJ domain"/>
    <property type="match status" value="2"/>
</dbReference>
<evidence type="ECO:0000256" key="4">
    <source>
        <dbReference type="ARBA" id="ARBA00045428"/>
    </source>
</evidence>
<dbReference type="CDD" id="cd06257">
    <property type="entry name" value="DnaJ"/>
    <property type="match status" value="1"/>
</dbReference>
<dbReference type="PANTHER" id="PTHR44360">
    <property type="entry name" value="DNAJ HOMOLOG SUBFAMILY B MEMBER 9"/>
    <property type="match status" value="1"/>
</dbReference>
<dbReference type="EMBL" id="JAODUP010000030">
    <property type="protein sequence ID" value="KAK2167274.1"/>
    <property type="molecule type" value="Genomic_DNA"/>
</dbReference>
<dbReference type="GO" id="GO:0051787">
    <property type="term" value="F:misfolded protein binding"/>
    <property type="evidence" value="ECO:0007669"/>
    <property type="project" value="TreeGrafter"/>
</dbReference>
<proteinExistence type="predicted"/>
<dbReference type="GO" id="GO:0051087">
    <property type="term" value="F:protein-folding chaperone binding"/>
    <property type="evidence" value="ECO:0007669"/>
    <property type="project" value="TreeGrafter"/>
</dbReference>
<evidence type="ECO:0000256" key="2">
    <source>
        <dbReference type="ARBA" id="ARBA00040158"/>
    </source>
</evidence>
<organism evidence="7 8">
    <name type="scientific">Paralvinella palmiformis</name>
    <dbReference type="NCBI Taxonomy" id="53620"/>
    <lineage>
        <taxon>Eukaryota</taxon>
        <taxon>Metazoa</taxon>
        <taxon>Spiralia</taxon>
        <taxon>Lophotrochozoa</taxon>
        <taxon>Annelida</taxon>
        <taxon>Polychaeta</taxon>
        <taxon>Sedentaria</taxon>
        <taxon>Canalipalpata</taxon>
        <taxon>Terebellida</taxon>
        <taxon>Terebelliformia</taxon>
        <taxon>Alvinellidae</taxon>
        <taxon>Paralvinella</taxon>
    </lineage>
</organism>
<dbReference type="PRINTS" id="PR00625">
    <property type="entry name" value="JDOMAIN"/>
</dbReference>
<comment type="subunit">
    <text evidence="5">Interacts with HSPA5/BiP; interaction is direct. Interacts with ERN1/IRE1 (via the luminal region). Interacts with DERL1.</text>
</comment>
<evidence type="ECO:0000256" key="5">
    <source>
        <dbReference type="ARBA" id="ARBA00046365"/>
    </source>
</evidence>
<sequence length="213" mass="24638">MKIGQLCLWSAIYCLLASISVLCKDYYEILGVKKTATNRDIKKAFPYEVLSDEEKRKQYDQFGDSAFNGGGNGDSESSNFNFNFDEFFKGFDSMFKNHNHAHQRAHFSAHQRAHSFRFGSNSFFEDLFDDFGDGLDMDSDPFGDDLFGGAFHFNNFGNMHQQHMRSHFDMHNNMHNGHMHQTQHSFRSQTNGQRCQQVTKRMGNMVQTYTICS</sequence>
<feature type="chain" id="PRO_5041967247" description="DnaJ homolog subfamily B member 9" evidence="6">
    <location>
        <begin position="24"/>
        <end position="213"/>
    </location>
</feature>
<keyword evidence="1" id="KW-0143">Chaperone</keyword>
<dbReference type="SUPFAM" id="SSF46565">
    <property type="entry name" value="Chaperone J-domain"/>
    <property type="match status" value="1"/>
</dbReference>
<evidence type="ECO:0000313" key="8">
    <source>
        <dbReference type="Proteomes" id="UP001208570"/>
    </source>
</evidence>
<evidence type="ECO:0000256" key="3">
    <source>
        <dbReference type="ARBA" id="ARBA00041533"/>
    </source>
</evidence>
<accession>A0AAD9NHE9</accession>
<comment type="function">
    <text evidence="4">Co-chaperone for Hsp70 protein HSPA5/BiP that acts as a key repressor of the ERN1/IRE1-mediated unfolded protein response (UPR). J domain-containing co-chaperones stimulate the ATPase activity of Hsp70 proteins and are required for efficient substrate recognition by Hsp70 proteins. In the unstressed endoplasmic reticulum, interacts with the luminal region of ERN1/IRE1 and selectively recruits HSPA5/BiP: HSPA5/BiP disrupts the dimerization of the active ERN1/IRE1 luminal region, thereby inactivating ERN1/IRE1. Also involved in endoplasmic reticulum-associated degradation (ERAD) of misfolded proteins. Required for survival of B-cell progenitors and normal antibody production.</text>
</comment>
<evidence type="ECO:0000256" key="1">
    <source>
        <dbReference type="ARBA" id="ARBA00023186"/>
    </source>
</evidence>
<gene>
    <name evidence="7" type="ORF">LSH36_30g03068</name>
</gene>
<dbReference type="GO" id="GO:0005783">
    <property type="term" value="C:endoplasmic reticulum"/>
    <property type="evidence" value="ECO:0007669"/>
    <property type="project" value="TreeGrafter"/>
</dbReference>
<dbReference type="PANTHER" id="PTHR44360:SF1">
    <property type="entry name" value="DNAJ HOMOLOG SUBFAMILY B MEMBER 9"/>
    <property type="match status" value="1"/>
</dbReference>
<comment type="caution">
    <text evidence="7">The sequence shown here is derived from an EMBL/GenBank/DDBJ whole genome shotgun (WGS) entry which is preliminary data.</text>
</comment>
<feature type="signal peptide" evidence="6">
    <location>
        <begin position="1"/>
        <end position="23"/>
    </location>
</feature>
<dbReference type="GO" id="GO:0036503">
    <property type="term" value="P:ERAD pathway"/>
    <property type="evidence" value="ECO:0007669"/>
    <property type="project" value="TreeGrafter"/>
</dbReference>
<dbReference type="InterPro" id="IPR001623">
    <property type="entry name" value="DnaJ_domain"/>
</dbReference>
<dbReference type="InterPro" id="IPR036869">
    <property type="entry name" value="J_dom_sf"/>
</dbReference>
<evidence type="ECO:0000256" key="6">
    <source>
        <dbReference type="SAM" id="SignalP"/>
    </source>
</evidence>
<keyword evidence="6" id="KW-0732">Signal</keyword>
<dbReference type="Proteomes" id="UP001208570">
    <property type="component" value="Unassembled WGS sequence"/>
</dbReference>